<organism evidence="1 2">
    <name type="scientific">Hermanssonia centrifuga</name>
    <dbReference type="NCBI Taxonomy" id="98765"/>
    <lineage>
        <taxon>Eukaryota</taxon>
        <taxon>Fungi</taxon>
        <taxon>Dikarya</taxon>
        <taxon>Basidiomycota</taxon>
        <taxon>Agaricomycotina</taxon>
        <taxon>Agaricomycetes</taxon>
        <taxon>Polyporales</taxon>
        <taxon>Meruliaceae</taxon>
        <taxon>Hermanssonia</taxon>
    </lineage>
</organism>
<name>A0A2R6PVP9_9APHY</name>
<sequence length="213" mass="23968">MSECTNSWPAIWFLVGRRSLAARARPEPGQLFLDPHENFILGKLTQSIKLDVPDSTGNEAKPVGHLHRLPEGKGYCVKYSLSLKQEHSSYSPKLAFVIEDVIDSSGNNLGRVEVISVDFTASSTELEPVPVDMLSSDWETFDEHVSQLMHLRKFVLGFNSLEELSQFVVEVIEPRMPHMQTSGKCAMGVWDKKKERWSYVPSITGPLQGSYRC</sequence>
<dbReference type="EMBL" id="MLYV02000430">
    <property type="protein sequence ID" value="PSR97720.1"/>
    <property type="molecule type" value="Genomic_DNA"/>
</dbReference>
<proteinExistence type="predicted"/>
<dbReference type="Proteomes" id="UP000186601">
    <property type="component" value="Unassembled WGS sequence"/>
</dbReference>
<keyword evidence="2" id="KW-1185">Reference proteome</keyword>
<reference evidence="1 2" key="1">
    <citation type="submission" date="2018-02" db="EMBL/GenBank/DDBJ databases">
        <title>Genome sequence of the basidiomycete white-rot fungus Phlebia centrifuga.</title>
        <authorList>
            <person name="Granchi Z."/>
            <person name="Peng M."/>
            <person name="de Vries R.P."/>
            <person name="Hilden K."/>
            <person name="Makela M.R."/>
            <person name="Grigoriev I."/>
            <person name="Riley R."/>
        </authorList>
    </citation>
    <scope>NUCLEOTIDE SEQUENCE [LARGE SCALE GENOMIC DNA]</scope>
    <source>
        <strain evidence="1 2">FBCC195</strain>
    </source>
</reference>
<accession>A0A2R6PVP9</accession>
<gene>
    <name evidence="1" type="ORF">PHLCEN_2v4262</name>
</gene>
<dbReference type="AlphaFoldDB" id="A0A2R6PVP9"/>
<evidence type="ECO:0000313" key="1">
    <source>
        <dbReference type="EMBL" id="PSR97720.1"/>
    </source>
</evidence>
<comment type="caution">
    <text evidence="1">The sequence shown here is derived from an EMBL/GenBank/DDBJ whole genome shotgun (WGS) entry which is preliminary data.</text>
</comment>
<protein>
    <submittedName>
        <fullName evidence="1">Uncharacterized protein</fullName>
    </submittedName>
</protein>
<evidence type="ECO:0000313" key="2">
    <source>
        <dbReference type="Proteomes" id="UP000186601"/>
    </source>
</evidence>